<dbReference type="EMBL" id="BMAO01018656">
    <property type="protein sequence ID" value="GFR25034.1"/>
    <property type="molecule type" value="Genomic_DNA"/>
</dbReference>
<reference evidence="1" key="1">
    <citation type="submission" date="2020-07" db="EMBL/GenBank/DDBJ databases">
        <title>Multicomponent nature underlies the extraordinary mechanical properties of spider dragline silk.</title>
        <authorList>
            <person name="Kono N."/>
            <person name="Nakamura H."/>
            <person name="Mori M."/>
            <person name="Yoshida Y."/>
            <person name="Ohtoshi R."/>
            <person name="Malay A.D."/>
            <person name="Moran D.A.P."/>
            <person name="Tomita M."/>
            <person name="Numata K."/>
            <person name="Arakawa K."/>
        </authorList>
    </citation>
    <scope>NUCLEOTIDE SEQUENCE</scope>
</reference>
<organism evidence="1 2">
    <name type="scientific">Trichonephila clavata</name>
    <name type="common">Joro spider</name>
    <name type="synonym">Nephila clavata</name>
    <dbReference type="NCBI Taxonomy" id="2740835"/>
    <lineage>
        <taxon>Eukaryota</taxon>
        <taxon>Metazoa</taxon>
        <taxon>Ecdysozoa</taxon>
        <taxon>Arthropoda</taxon>
        <taxon>Chelicerata</taxon>
        <taxon>Arachnida</taxon>
        <taxon>Araneae</taxon>
        <taxon>Araneomorphae</taxon>
        <taxon>Entelegynae</taxon>
        <taxon>Araneoidea</taxon>
        <taxon>Nephilidae</taxon>
        <taxon>Trichonephila</taxon>
    </lineage>
</organism>
<name>A0A8X6HJZ0_TRICU</name>
<dbReference type="Proteomes" id="UP000887116">
    <property type="component" value="Unassembled WGS sequence"/>
</dbReference>
<protein>
    <submittedName>
        <fullName evidence="1">Uncharacterized protein</fullName>
    </submittedName>
</protein>
<keyword evidence="2" id="KW-1185">Reference proteome</keyword>
<proteinExistence type="predicted"/>
<evidence type="ECO:0000313" key="1">
    <source>
        <dbReference type="EMBL" id="GFR25034.1"/>
    </source>
</evidence>
<comment type="caution">
    <text evidence="1">The sequence shown here is derived from an EMBL/GenBank/DDBJ whole genome shotgun (WGS) entry which is preliminary data.</text>
</comment>
<dbReference type="AlphaFoldDB" id="A0A8X6HJZ0"/>
<dbReference type="OrthoDB" id="8194883at2759"/>
<evidence type="ECO:0000313" key="2">
    <source>
        <dbReference type="Proteomes" id="UP000887116"/>
    </source>
</evidence>
<gene>
    <name evidence="1" type="primary">NCL1_18875</name>
    <name evidence="1" type="ORF">TNCT_595621</name>
</gene>
<sequence length="1087" mass="125715">MPNCDHLNISDPITYNKTIDLQETENLGAMISVYASEKIDSNTEEKFNLIGPKKNKNKHISNENKPGLTELSNDKTYLETELPLRKRIKAKVELFKKYIQKQYDFSVCDTTKEIKSFNFINNEKCFSELNSITTKLNSKETSKLDASEKIQITENTDLNPVKFKKLPQIPIRKCNSAQNNFSDTKQSSNSIEIINVNGEDKSLSVNDIRYADKDSFDGSAEILDTDRINNAFDIEVKKCYELLHTNPLGNKTDMNIETKIMNASFKKNMDNKLAVNGEISIPSNKGNCLEKLKIEKTNSEFKLIDKNINTKTVRSKIKFAVSPQNTEEHSIQKEANIKNKIFEVQSFNKDVNIYKALCDSENIIAVEPKLSITDNSISNFLTSISDNKNGTSCIINEFDDHYNKNEKDKTELGEQNKFYDMNERKFPIHEDNLLAFNEFELSILSNESKHKNIYEKNYCNDDYEASLLEDDTIFYDNSEILNIKETNDSCKELSVDTKKANIYIKNEDKATFVKDKILKDQRTVILDCDPKLESLAENDDVKGKKHATVADACKNLKKENQISTSENIKKQKSLTNEKPVANEKNPSIIENYVSLEVQNTNHLNEYTKKVKFHINKNNSENDKTRIFNVKDCNIMNNQNMTTIPMSMQEVKPFSKITEKITDRTKLAKKENNLIKSKVSIKDPENIFENHITFNSNQGASFSNESDVIIKEISLNEKNELSVLKQDINSKKKNAFISKSNLNISSGNETAITDKNATNNMAKTFATDKNEISKEYIVDHDVLFSKKISSDPSEKIANNNIKELNSGNKLEEKISTSFEKKISEAIAHKSVKENEKLADGEEIKRKVDQISDYYEDEKEDLIDPGWNIIKKLSNDKERYRQVRDCWNSTTIPNPNKNLTYHSFRKRHLNNKEAINAIKQHKRHATSNLNNQNTKRSRSCTVTYDNHIQSKITEKKLKTEELKKEMNDKINLLNDMMHQKKVRLQNHQLVYGNKTVQNYNSELKDIQNHYQQQVSSITKKYHRKISQYDTQYQSGIEALKKNRKEVFQFYNFYKGLQDEQKDLTILTNDQLQELNEIENIYEQLDTYYK</sequence>
<accession>A0A8X6HJZ0</accession>